<comment type="caution">
    <text evidence="1">The sequence shown here is derived from an EMBL/GenBank/DDBJ whole genome shotgun (WGS) entry which is preliminary data.</text>
</comment>
<keyword evidence="2" id="KW-1185">Reference proteome</keyword>
<accession>A0ABS4VQZ3</accession>
<evidence type="ECO:0000313" key="1">
    <source>
        <dbReference type="EMBL" id="MBP2366334.1"/>
    </source>
</evidence>
<sequence>MSVTPETPSVTVTVLASAIPAPRVAPDDIPTVAPPPTPAAVDICRCGHEKDAHEHYRPGTDCGVCGTACRAFHARTGRAAGRAAGRRARLTSRLFRRS</sequence>
<evidence type="ECO:0000313" key="2">
    <source>
        <dbReference type="Proteomes" id="UP001519295"/>
    </source>
</evidence>
<name>A0ABS4VQZ3_9PSEU</name>
<dbReference type="RefSeq" id="WP_210026371.1">
    <property type="nucleotide sequence ID" value="NZ_JAGINU010000001.1"/>
</dbReference>
<protein>
    <submittedName>
        <fullName evidence="1">Uncharacterized protein</fullName>
    </submittedName>
</protein>
<dbReference type="Proteomes" id="UP001519295">
    <property type="component" value="Unassembled WGS sequence"/>
</dbReference>
<gene>
    <name evidence="1" type="ORF">JOF36_002030</name>
</gene>
<reference evidence="1 2" key="1">
    <citation type="submission" date="2021-03" db="EMBL/GenBank/DDBJ databases">
        <title>Sequencing the genomes of 1000 actinobacteria strains.</title>
        <authorList>
            <person name="Klenk H.-P."/>
        </authorList>
    </citation>
    <scope>NUCLEOTIDE SEQUENCE [LARGE SCALE GENOMIC DNA]</scope>
    <source>
        <strain evidence="1 2">DSM 45256</strain>
    </source>
</reference>
<organism evidence="1 2">
    <name type="scientific">Pseudonocardia parietis</name>
    <dbReference type="NCBI Taxonomy" id="570936"/>
    <lineage>
        <taxon>Bacteria</taxon>
        <taxon>Bacillati</taxon>
        <taxon>Actinomycetota</taxon>
        <taxon>Actinomycetes</taxon>
        <taxon>Pseudonocardiales</taxon>
        <taxon>Pseudonocardiaceae</taxon>
        <taxon>Pseudonocardia</taxon>
    </lineage>
</organism>
<proteinExistence type="predicted"/>
<dbReference type="EMBL" id="JAGINU010000001">
    <property type="protein sequence ID" value="MBP2366334.1"/>
    <property type="molecule type" value="Genomic_DNA"/>
</dbReference>